<dbReference type="Pfam" id="PF04932">
    <property type="entry name" value="Wzy_C"/>
    <property type="match status" value="1"/>
</dbReference>
<dbReference type="EMBL" id="CP000096">
    <property type="protein sequence ID" value="ABB24658.1"/>
    <property type="molecule type" value="Genomic_DNA"/>
</dbReference>
<gene>
    <name evidence="7" type="ordered locus">Plut_1804</name>
</gene>
<organism evidence="7 8">
    <name type="scientific">Chlorobium luteolum (strain DSM 273 / BCRC 81028 / 2530)</name>
    <name type="common">Pelodictyon luteolum</name>
    <dbReference type="NCBI Taxonomy" id="319225"/>
    <lineage>
        <taxon>Bacteria</taxon>
        <taxon>Pseudomonadati</taxon>
        <taxon>Chlorobiota</taxon>
        <taxon>Chlorobiia</taxon>
        <taxon>Chlorobiales</taxon>
        <taxon>Chlorobiaceae</taxon>
        <taxon>Chlorobium/Pelodictyon group</taxon>
        <taxon>Pelodictyon</taxon>
    </lineage>
</organism>
<dbReference type="AlphaFoldDB" id="Q3B1X3"/>
<name>Q3B1X3_CHLL3</name>
<evidence type="ECO:0000256" key="3">
    <source>
        <dbReference type="ARBA" id="ARBA00022989"/>
    </source>
</evidence>
<evidence type="ECO:0000256" key="5">
    <source>
        <dbReference type="SAM" id="Phobius"/>
    </source>
</evidence>
<comment type="subcellular location">
    <subcellularLocation>
        <location evidence="1">Membrane</location>
        <topology evidence="1">Multi-pass membrane protein</topology>
    </subcellularLocation>
</comment>
<dbReference type="KEGG" id="plt:Plut_1804"/>
<sequence>MTSPHWVSTFRLQVRNVRSYLFILLGFALPFSVAAGNILVALFLVLLLIGGVRREDWTRVRHSPVVLAVSGFFVLHLIGLLWTEDMPVGLHVVAKAAYLLLIPIFMLGVKPEHMRRYLWAFLAAMVVQAIWSYGIWLQLLPTGTFGGPEDPVMFMGRITYSPFLAIAVYLSLALGVLERGAGWGKKLFTLSLGVFLAVDLFLTQGRAGHVAFFVVAVIAVFQYFSGRRWVAGLVSLVMVAGLFTAAYTFSDAFKGRLGQAVSDSNGYEMTNSTSVGTRITFVLNSMEIFKEHPLIGVGTGDFRVEYARMNERMSPAMPATHNPHDMYALEMVQFGVLGLAALLWILYLQVSFARKSNNPLQRNVGVALPLIYGVIMFSDSYLFGHFSTLLFVYLSAFLYRDLSGSEGIEN</sequence>
<dbReference type="InterPro" id="IPR051533">
    <property type="entry name" value="WaaL-like"/>
</dbReference>
<evidence type="ECO:0000313" key="7">
    <source>
        <dbReference type="EMBL" id="ABB24658.1"/>
    </source>
</evidence>
<feature type="transmembrane region" description="Helical" evidence="5">
    <location>
        <begin position="370"/>
        <end position="394"/>
    </location>
</feature>
<protein>
    <recommendedName>
        <fullName evidence="6">O-antigen ligase-related domain-containing protein</fullName>
    </recommendedName>
</protein>
<dbReference type="PANTHER" id="PTHR37422:SF13">
    <property type="entry name" value="LIPOPOLYSACCHARIDE BIOSYNTHESIS PROTEIN PA4999-RELATED"/>
    <property type="match status" value="1"/>
</dbReference>
<feature type="transmembrane region" description="Helical" evidence="5">
    <location>
        <begin position="327"/>
        <end position="350"/>
    </location>
</feature>
<feature type="transmembrane region" description="Helical" evidence="5">
    <location>
        <begin position="119"/>
        <end position="139"/>
    </location>
</feature>
<proteinExistence type="predicted"/>
<feature type="transmembrane region" description="Helical" evidence="5">
    <location>
        <begin position="20"/>
        <end position="52"/>
    </location>
</feature>
<dbReference type="eggNOG" id="COG3307">
    <property type="taxonomic scope" value="Bacteria"/>
</dbReference>
<accession>Q3B1X3</accession>
<dbReference type="PANTHER" id="PTHR37422">
    <property type="entry name" value="TEICHURONIC ACID BIOSYNTHESIS PROTEIN TUAE"/>
    <property type="match status" value="1"/>
</dbReference>
<dbReference type="InterPro" id="IPR007016">
    <property type="entry name" value="O-antigen_ligase-rel_domated"/>
</dbReference>
<keyword evidence="4 5" id="KW-0472">Membrane</keyword>
<dbReference type="GO" id="GO:0016020">
    <property type="term" value="C:membrane"/>
    <property type="evidence" value="ECO:0007669"/>
    <property type="project" value="UniProtKB-SubCell"/>
</dbReference>
<evidence type="ECO:0000256" key="2">
    <source>
        <dbReference type="ARBA" id="ARBA00022692"/>
    </source>
</evidence>
<feature type="transmembrane region" description="Helical" evidence="5">
    <location>
        <begin position="190"/>
        <end position="223"/>
    </location>
</feature>
<feature type="domain" description="O-antigen ligase-related" evidence="6">
    <location>
        <begin position="194"/>
        <end position="343"/>
    </location>
</feature>
<dbReference type="STRING" id="319225.Plut_1804"/>
<feature type="transmembrane region" description="Helical" evidence="5">
    <location>
        <begin position="229"/>
        <end position="249"/>
    </location>
</feature>
<feature type="transmembrane region" description="Helical" evidence="5">
    <location>
        <begin position="64"/>
        <end position="82"/>
    </location>
</feature>
<dbReference type="HOGENOM" id="CLU_051481_0_0_10"/>
<keyword evidence="8" id="KW-1185">Reference proteome</keyword>
<dbReference type="Proteomes" id="UP000002709">
    <property type="component" value="Chromosome"/>
</dbReference>
<keyword evidence="2 5" id="KW-0812">Transmembrane</keyword>
<evidence type="ECO:0000256" key="1">
    <source>
        <dbReference type="ARBA" id="ARBA00004141"/>
    </source>
</evidence>
<reference evidence="8" key="1">
    <citation type="submission" date="2005-08" db="EMBL/GenBank/DDBJ databases">
        <title>Complete sequence of Pelodictyon luteolum DSM 273.</title>
        <authorList>
            <consortium name="US DOE Joint Genome Institute"/>
            <person name="Copeland A."/>
            <person name="Lucas S."/>
            <person name="Lapidus A."/>
            <person name="Barry K."/>
            <person name="Detter J.C."/>
            <person name="Glavina T."/>
            <person name="Hammon N."/>
            <person name="Israni S."/>
            <person name="Pitluck S."/>
            <person name="Bryant D."/>
            <person name="Schmutz J."/>
            <person name="Larimer F."/>
            <person name="Land M."/>
            <person name="Kyrpides N."/>
            <person name="Ivanova N."/>
            <person name="Richardson P."/>
        </authorList>
    </citation>
    <scope>NUCLEOTIDE SEQUENCE [LARGE SCALE GENOMIC DNA]</scope>
    <source>
        <strain evidence="8">DSM 273 / BCRC 81028 / 2530</strain>
    </source>
</reference>
<evidence type="ECO:0000313" key="8">
    <source>
        <dbReference type="Proteomes" id="UP000002709"/>
    </source>
</evidence>
<evidence type="ECO:0000259" key="6">
    <source>
        <dbReference type="Pfam" id="PF04932"/>
    </source>
</evidence>
<feature type="transmembrane region" description="Helical" evidence="5">
    <location>
        <begin position="88"/>
        <end position="107"/>
    </location>
</feature>
<keyword evidence="3 5" id="KW-1133">Transmembrane helix</keyword>
<evidence type="ECO:0000256" key="4">
    <source>
        <dbReference type="ARBA" id="ARBA00023136"/>
    </source>
</evidence>
<feature type="transmembrane region" description="Helical" evidence="5">
    <location>
        <begin position="159"/>
        <end position="178"/>
    </location>
</feature>